<dbReference type="AlphaFoldDB" id="A0A6J6BTQ9"/>
<sequence length="61" mass="7070">MDLIGHALRKDPSNFFVGAVLHQSGKQQVPGFKQGQVLFIFDLTRWQQPGRFEVQKRRCNN</sequence>
<evidence type="ECO:0000313" key="1">
    <source>
        <dbReference type="EMBL" id="CAB4541689.1"/>
    </source>
</evidence>
<reference evidence="1" key="1">
    <citation type="submission" date="2020-05" db="EMBL/GenBank/DDBJ databases">
        <authorList>
            <person name="Chiriac C."/>
            <person name="Salcher M."/>
            <person name="Ghai R."/>
            <person name="Kavagutti S V."/>
        </authorList>
    </citation>
    <scope>NUCLEOTIDE SEQUENCE</scope>
</reference>
<proteinExistence type="predicted"/>
<name>A0A6J6BTQ9_9ZZZZ</name>
<organism evidence="1">
    <name type="scientific">freshwater metagenome</name>
    <dbReference type="NCBI Taxonomy" id="449393"/>
    <lineage>
        <taxon>unclassified sequences</taxon>
        <taxon>metagenomes</taxon>
        <taxon>ecological metagenomes</taxon>
    </lineage>
</organism>
<dbReference type="EMBL" id="CAEZSO010000068">
    <property type="protein sequence ID" value="CAB4541689.1"/>
    <property type="molecule type" value="Genomic_DNA"/>
</dbReference>
<protein>
    <submittedName>
        <fullName evidence="1">Unannotated protein</fullName>
    </submittedName>
</protein>
<accession>A0A6J6BTQ9</accession>
<gene>
    <name evidence="1" type="ORF">UFOPK1446_00441</name>
</gene>